<dbReference type="Proteomes" id="UP000626109">
    <property type="component" value="Unassembled WGS sequence"/>
</dbReference>
<sequence>MRGALLARRFSARKFSFPSQHAGASISARLAITRPGCAGLARFNSIQAERTGPDGPRAEEGLLARQPRWPGGWHDMVQYHLFFEDFFVQARVFRTPSLEEHSLWIFDHSEGKVVELVNSSEPLVQGAGEWLDVTGPKLSIQDGPGGGSIKLSGEGGQIELEAKFQNQHVFSWLPAGITAQDEPVIHRPDMDVILTYKGITRKGRGYSKRYFGHYGPQWGYRFIQSSWLGGEKFLWTADATFRLGSGEAKYNYFKLLDGKTGELVQADSKDTYQQDCSGYADIDGEKYEATVTPLGEWMHDYKSKCGETNSRMQLRYCKIRLTSSKGKLLEGYALNERCFGVLG</sequence>
<reference evidence="1" key="1">
    <citation type="submission" date="2021-02" db="EMBL/GenBank/DDBJ databases">
        <authorList>
            <person name="Dougan E. K."/>
            <person name="Rhodes N."/>
            <person name="Thang M."/>
            <person name="Chan C."/>
        </authorList>
    </citation>
    <scope>NUCLEOTIDE SEQUENCE</scope>
</reference>
<gene>
    <name evidence="1" type="ORF">PGLA2088_LOCUS47455</name>
</gene>
<evidence type="ECO:0000313" key="2">
    <source>
        <dbReference type="Proteomes" id="UP000626109"/>
    </source>
</evidence>
<organism evidence="1 2">
    <name type="scientific">Polarella glacialis</name>
    <name type="common">Dinoflagellate</name>
    <dbReference type="NCBI Taxonomy" id="89957"/>
    <lineage>
        <taxon>Eukaryota</taxon>
        <taxon>Sar</taxon>
        <taxon>Alveolata</taxon>
        <taxon>Dinophyceae</taxon>
        <taxon>Suessiales</taxon>
        <taxon>Suessiaceae</taxon>
        <taxon>Polarella</taxon>
    </lineage>
</organism>
<name>A0A813LM70_POLGL</name>
<dbReference type="AlphaFoldDB" id="A0A813LM70"/>
<dbReference type="EMBL" id="CAJNNW010036472">
    <property type="protein sequence ID" value="CAE8734718.1"/>
    <property type="molecule type" value="Genomic_DNA"/>
</dbReference>
<proteinExistence type="predicted"/>
<accession>A0A813LM70</accession>
<protein>
    <submittedName>
        <fullName evidence="1">Uncharacterized protein</fullName>
    </submittedName>
</protein>
<comment type="caution">
    <text evidence="1">The sequence shown here is derived from an EMBL/GenBank/DDBJ whole genome shotgun (WGS) entry which is preliminary data.</text>
</comment>
<evidence type="ECO:0000313" key="1">
    <source>
        <dbReference type="EMBL" id="CAE8734718.1"/>
    </source>
</evidence>